<organism evidence="2 3">
    <name type="scientific">Macrococcus hajekii</name>
    <dbReference type="NCBI Taxonomy" id="198482"/>
    <lineage>
        <taxon>Bacteria</taxon>
        <taxon>Bacillati</taxon>
        <taxon>Bacillota</taxon>
        <taxon>Bacilli</taxon>
        <taxon>Bacillales</taxon>
        <taxon>Staphylococcaceae</taxon>
        <taxon>Macrococcus</taxon>
    </lineage>
</organism>
<comment type="caution">
    <text evidence="2">The sequence shown here is derived from an EMBL/GenBank/DDBJ whole genome shotgun (WGS) entry which is preliminary data.</text>
</comment>
<accession>A0A4R6BNI2</accession>
<reference evidence="2 3" key="1">
    <citation type="submission" date="2019-01" db="EMBL/GenBank/DDBJ databases">
        <title>Draft genome sequences of the type strains of six Macrococcus species.</title>
        <authorList>
            <person name="Mazhar S."/>
            <person name="Altermann E."/>
            <person name="Hill C."/>
            <person name="Mcauliffe O."/>
        </authorList>
    </citation>
    <scope>NUCLEOTIDE SEQUENCE [LARGE SCALE GENOMIC DNA]</scope>
    <source>
        <strain evidence="2 3">CCM4809</strain>
    </source>
</reference>
<dbReference type="Pfam" id="PF01381">
    <property type="entry name" value="HTH_3"/>
    <property type="match status" value="1"/>
</dbReference>
<dbReference type="InterPro" id="IPR010982">
    <property type="entry name" value="Lambda_DNA-bd_dom_sf"/>
</dbReference>
<dbReference type="SMART" id="SM00530">
    <property type="entry name" value="HTH_XRE"/>
    <property type="match status" value="1"/>
</dbReference>
<dbReference type="SUPFAM" id="SSF47413">
    <property type="entry name" value="lambda repressor-like DNA-binding domains"/>
    <property type="match status" value="1"/>
</dbReference>
<proteinExistence type="predicted"/>
<dbReference type="PROSITE" id="PS50943">
    <property type="entry name" value="HTH_CROC1"/>
    <property type="match status" value="1"/>
</dbReference>
<dbReference type="GO" id="GO:0003677">
    <property type="term" value="F:DNA binding"/>
    <property type="evidence" value="ECO:0007669"/>
    <property type="project" value="InterPro"/>
</dbReference>
<evidence type="ECO:0000259" key="1">
    <source>
        <dbReference type="PROSITE" id="PS50943"/>
    </source>
</evidence>
<feature type="domain" description="HTH cro/C1-type" evidence="1">
    <location>
        <begin position="12"/>
        <end position="67"/>
    </location>
</feature>
<sequence>MEVDKKNLGNTIKNIRLKLGMTMEEFGKKINFANKSVVSKWEQGTSIPSAERLKIIADLSGLTVEELLYGEDKKLKDVGNTIYNDLLKFYPQNTHTGRALRYFNDEMRERFLLAGVKHILSESHVFNNCKTIDEFLIQYRSVKSLNEKTIYAFYTRSIVNLFIEAYVTEVKCNSNFIFSTLYKLNETINYFRSFQKSEHIESAEYNISDNQKIYFDTEKVTINPDLENEIHDILLQADHDLRLLMDKYPDEIYDQLLKVRYKNNLQNTINTNLKIYSKNNDFNRLNDYKFKSFIDKESQDLSQSINLLIKKNNGKGKVTKEEIEILLQDNLEIIRNNQK</sequence>
<dbReference type="OrthoDB" id="9812495at2"/>
<keyword evidence="3" id="KW-1185">Reference proteome</keyword>
<evidence type="ECO:0000313" key="3">
    <source>
        <dbReference type="Proteomes" id="UP000295328"/>
    </source>
</evidence>
<dbReference type="Proteomes" id="UP000295328">
    <property type="component" value="Unassembled WGS sequence"/>
</dbReference>
<evidence type="ECO:0000313" key="2">
    <source>
        <dbReference type="EMBL" id="TDM03424.1"/>
    </source>
</evidence>
<dbReference type="Gene3D" id="1.10.260.40">
    <property type="entry name" value="lambda repressor-like DNA-binding domains"/>
    <property type="match status" value="1"/>
</dbReference>
<dbReference type="RefSeq" id="WP_133429520.1">
    <property type="nucleotide sequence ID" value="NZ_BMCC01000001.1"/>
</dbReference>
<dbReference type="CDD" id="cd00093">
    <property type="entry name" value="HTH_XRE"/>
    <property type="match status" value="1"/>
</dbReference>
<dbReference type="EMBL" id="SCWE01000001">
    <property type="protein sequence ID" value="TDM03424.1"/>
    <property type="molecule type" value="Genomic_DNA"/>
</dbReference>
<gene>
    <name evidence="2" type="ORF">ERX37_04895</name>
</gene>
<protein>
    <submittedName>
        <fullName evidence="2">XRE family transcriptional regulator</fullName>
    </submittedName>
</protein>
<name>A0A4R6BNI2_9STAP</name>
<dbReference type="InterPro" id="IPR001387">
    <property type="entry name" value="Cro/C1-type_HTH"/>
</dbReference>
<dbReference type="AlphaFoldDB" id="A0A4R6BNI2"/>